<dbReference type="PANTHER" id="PTHR48111">
    <property type="entry name" value="REGULATOR OF RPOS"/>
    <property type="match status" value="1"/>
</dbReference>
<dbReference type="PANTHER" id="PTHR48111:SF73">
    <property type="entry name" value="ALKALINE PHOSPHATASE SYNTHESIS TRANSCRIPTIONAL REGULATORY PROTEIN PHOP"/>
    <property type="match status" value="1"/>
</dbReference>
<dbReference type="EMBL" id="FQTY01000007">
    <property type="protein sequence ID" value="SHE81180.1"/>
    <property type="molecule type" value="Genomic_DNA"/>
</dbReference>
<sequence>MKNILIIEDDIALNKGIALSLKNEDYNFYQGFNLSEGRKLFLENSIDLIILDLNLPDGDGMEFCREIRRTSQVPIIMLTAKDMEIDIVTGFELGADDYITKPFSLMILRARVLALLRRSSQKVVNIFEIDGYAFNFDDMIFLKDNREIILSKTEYKLLNILIQNIGKVVSRNTLIDKIWSDDAEYVDENALSVSINRLRNKLDAHEYIKTIYGVGYTWVINS</sequence>
<keyword evidence="2" id="KW-0902">Two-component regulatory system</keyword>
<dbReference type="PROSITE" id="PS51755">
    <property type="entry name" value="OMPR_PHOB"/>
    <property type="match status" value="1"/>
</dbReference>
<dbReference type="InterPro" id="IPR011006">
    <property type="entry name" value="CheY-like_superfamily"/>
</dbReference>
<dbReference type="GO" id="GO:0006355">
    <property type="term" value="P:regulation of DNA-templated transcription"/>
    <property type="evidence" value="ECO:0007669"/>
    <property type="project" value="InterPro"/>
</dbReference>
<dbReference type="CDD" id="cd00383">
    <property type="entry name" value="trans_reg_C"/>
    <property type="match status" value="1"/>
</dbReference>
<evidence type="ECO:0000313" key="10">
    <source>
        <dbReference type="EMBL" id="SHE81180.1"/>
    </source>
</evidence>
<dbReference type="CDD" id="cd17574">
    <property type="entry name" value="REC_OmpR"/>
    <property type="match status" value="1"/>
</dbReference>
<dbReference type="Proteomes" id="UP000184114">
    <property type="component" value="Unassembled WGS sequence"/>
</dbReference>
<dbReference type="SMART" id="SM00862">
    <property type="entry name" value="Trans_reg_C"/>
    <property type="match status" value="1"/>
</dbReference>
<feature type="domain" description="OmpR/PhoB-type" evidence="9">
    <location>
        <begin position="124"/>
        <end position="220"/>
    </location>
</feature>
<dbReference type="Pfam" id="PF00072">
    <property type="entry name" value="Response_reg"/>
    <property type="match status" value="1"/>
</dbReference>
<reference evidence="11" key="1">
    <citation type="submission" date="2016-11" db="EMBL/GenBank/DDBJ databases">
        <authorList>
            <person name="Varghese N."/>
            <person name="Submissions S."/>
        </authorList>
    </citation>
    <scope>NUCLEOTIDE SEQUENCE [LARGE SCALE GENOMIC DNA]</scope>
    <source>
        <strain evidence="11">DSM 18095</strain>
    </source>
</reference>
<proteinExistence type="predicted"/>
<keyword evidence="1 6" id="KW-0597">Phosphoprotein</keyword>
<dbReference type="InterPro" id="IPR001867">
    <property type="entry name" value="OmpR/PhoB-type_DNA-bd"/>
</dbReference>
<evidence type="ECO:0000256" key="4">
    <source>
        <dbReference type="ARBA" id="ARBA00023125"/>
    </source>
</evidence>
<dbReference type="FunFam" id="3.40.50.2300:FF:000001">
    <property type="entry name" value="DNA-binding response regulator PhoB"/>
    <property type="match status" value="1"/>
</dbReference>
<dbReference type="Gene3D" id="1.10.10.10">
    <property type="entry name" value="Winged helix-like DNA-binding domain superfamily/Winged helix DNA-binding domain"/>
    <property type="match status" value="1"/>
</dbReference>
<dbReference type="SUPFAM" id="SSF46894">
    <property type="entry name" value="C-terminal effector domain of the bipartite response regulators"/>
    <property type="match status" value="1"/>
</dbReference>
<dbReference type="RefSeq" id="WP_115322115.1">
    <property type="nucleotide sequence ID" value="NZ_FQTY01000007.1"/>
</dbReference>
<evidence type="ECO:0000256" key="7">
    <source>
        <dbReference type="PROSITE-ProRule" id="PRU01091"/>
    </source>
</evidence>
<evidence type="ECO:0000259" key="8">
    <source>
        <dbReference type="PROSITE" id="PS50110"/>
    </source>
</evidence>
<dbReference type="Pfam" id="PF00486">
    <property type="entry name" value="Trans_reg_C"/>
    <property type="match status" value="1"/>
</dbReference>
<keyword evidence="5" id="KW-0804">Transcription</keyword>
<dbReference type="GO" id="GO:0032993">
    <property type="term" value="C:protein-DNA complex"/>
    <property type="evidence" value="ECO:0007669"/>
    <property type="project" value="TreeGrafter"/>
</dbReference>
<name>A0A1M4WJ52_9FIRM</name>
<gene>
    <name evidence="10" type="ORF">SAMN02745784_01882</name>
</gene>
<dbReference type="AlphaFoldDB" id="A0A1M4WJ52"/>
<dbReference type="InterPro" id="IPR001789">
    <property type="entry name" value="Sig_transdc_resp-reg_receiver"/>
</dbReference>
<evidence type="ECO:0000256" key="3">
    <source>
        <dbReference type="ARBA" id="ARBA00023015"/>
    </source>
</evidence>
<dbReference type="Gene3D" id="3.40.50.2300">
    <property type="match status" value="1"/>
</dbReference>
<protein>
    <submittedName>
        <fullName evidence="10">DNA-binding response regulator, OmpR family, contains REC and winged-helix (WHTH) domain</fullName>
    </submittedName>
</protein>
<dbReference type="SUPFAM" id="SSF52172">
    <property type="entry name" value="CheY-like"/>
    <property type="match status" value="1"/>
</dbReference>
<dbReference type="InterPro" id="IPR016032">
    <property type="entry name" value="Sig_transdc_resp-reg_C-effctor"/>
</dbReference>
<dbReference type="GO" id="GO:0000976">
    <property type="term" value="F:transcription cis-regulatory region binding"/>
    <property type="evidence" value="ECO:0007669"/>
    <property type="project" value="TreeGrafter"/>
</dbReference>
<evidence type="ECO:0000256" key="1">
    <source>
        <dbReference type="ARBA" id="ARBA00022553"/>
    </source>
</evidence>
<dbReference type="PROSITE" id="PS50110">
    <property type="entry name" value="RESPONSE_REGULATORY"/>
    <property type="match status" value="1"/>
</dbReference>
<accession>A0A1M4WJ52</accession>
<dbReference type="GeneID" id="90993958"/>
<dbReference type="InterPro" id="IPR039420">
    <property type="entry name" value="WalR-like"/>
</dbReference>
<evidence type="ECO:0000313" key="11">
    <source>
        <dbReference type="Proteomes" id="UP000184114"/>
    </source>
</evidence>
<dbReference type="STRING" id="1123404.SAMN02745784_01882"/>
<organism evidence="10 11">
    <name type="scientific">Tissierella praeacuta DSM 18095</name>
    <dbReference type="NCBI Taxonomy" id="1123404"/>
    <lineage>
        <taxon>Bacteria</taxon>
        <taxon>Bacillati</taxon>
        <taxon>Bacillota</taxon>
        <taxon>Tissierellia</taxon>
        <taxon>Tissierellales</taxon>
        <taxon>Tissierellaceae</taxon>
        <taxon>Tissierella</taxon>
    </lineage>
</organism>
<feature type="domain" description="Response regulatory" evidence="8">
    <location>
        <begin position="3"/>
        <end position="116"/>
    </location>
</feature>
<keyword evidence="11" id="KW-1185">Reference proteome</keyword>
<feature type="modified residue" description="4-aspartylphosphate" evidence="6">
    <location>
        <position position="52"/>
    </location>
</feature>
<keyword evidence="3" id="KW-0805">Transcription regulation</keyword>
<dbReference type="InterPro" id="IPR036388">
    <property type="entry name" value="WH-like_DNA-bd_sf"/>
</dbReference>
<evidence type="ECO:0000259" key="9">
    <source>
        <dbReference type="PROSITE" id="PS51755"/>
    </source>
</evidence>
<dbReference type="SMART" id="SM00448">
    <property type="entry name" value="REC"/>
    <property type="match status" value="1"/>
</dbReference>
<dbReference type="GO" id="GO:0000156">
    <property type="term" value="F:phosphorelay response regulator activity"/>
    <property type="evidence" value="ECO:0007669"/>
    <property type="project" value="TreeGrafter"/>
</dbReference>
<evidence type="ECO:0000256" key="2">
    <source>
        <dbReference type="ARBA" id="ARBA00023012"/>
    </source>
</evidence>
<feature type="DNA-binding region" description="OmpR/PhoB-type" evidence="7">
    <location>
        <begin position="124"/>
        <end position="220"/>
    </location>
</feature>
<evidence type="ECO:0000256" key="5">
    <source>
        <dbReference type="ARBA" id="ARBA00023163"/>
    </source>
</evidence>
<keyword evidence="4 7" id="KW-0238">DNA-binding</keyword>
<evidence type="ECO:0000256" key="6">
    <source>
        <dbReference type="PROSITE-ProRule" id="PRU00169"/>
    </source>
</evidence>
<dbReference type="Gene3D" id="6.10.250.690">
    <property type="match status" value="1"/>
</dbReference>
<dbReference type="GO" id="GO:0005829">
    <property type="term" value="C:cytosol"/>
    <property type="evidence" value="ECO:0007669"/>
    <property type="project" value="TreeGrafter"/>
</dbReference>